<reference evidence="1 2" key="1">
    <citation type="submission" date="2011-02" db="EMBL/GenBank/DDBJ databases">
        <title>The Genome Sequence of Sphaeroforma arctica JP610.</title>
        <authorList>
            <consortium name="The Broad Institute Genome Sequencing Platform"/>
            <person name="Russ C."/>
            <person name="Cuomo C."/>
            <person name="Young S.K."/>
            <person name="Zeng Q."/>
            <person name="Gargeya S."/>
            <person name="Alvarado L."/>
            <person name="Berlin A."/>
            <person name="Chapman S.B."/>
            <person name="Chen Z."/>
            <person name="Freedman E."/>
            <person name="Gellesch M."/>
            <person name="Goldberg J."/>
            <person name="Griggs A."/>
            <person name="Gujja S."/>
            <person name="Heilman E."/>
            <person name="Heiman D."/>
            <person name="Howarth C."/>
            <person name="Mehta T."/>
            <person name="Neiman D."/>
            <person name="Pearson M."/>
            <person name="Roberts A."/>
            <person name="Saif S."/>
            <person name="Shea T."/>
            <person name="Shenoy N."/>
            <person name="Sisk P."/>
            <person name="Stolte C."/>
            <person name="Sykes S."/>
            <person name="White J."/>
            <person name="Yandava C."/>
            <person name="Burger G."/>
            <person name="Gray M.W."/>
            <person name="Holland P.W.H."/>
            <person name="King N."/>
            <person name="Lang F.B.F."/>
            <person name="Roger A.J."/>
            <person name="Ruiz-Trillo I."/>
            <person name="Haas B."/>
            <person name="Nusbaum C."/>
            <person name="Birren B."/>
        </authorList>
    </citation>
    <scope>NUCLEOTIDE SEQUENCE [LARGE SCALE GENOMIC DNA]</scope>
    <source>
        <strain evidence="1 2">JP610</strain>
    </source>
</reference>
<sequence>MGDASSGGQCCAKGCTIAHPVGGAHKCAACDRSMHALCGVHLGEGFGSNSIGYCLSTDKCQPPEDKSDQTTTESDTMQEDDVAQATPKQYALSELNGASSILMNKLTESEKKKTYPQTVLSKVKDRTFKRVNLTDKDKGIIVRAIKKVGYSFDKSWKETFREDLVKEAVRAARESFGVSTKTIRLCK</sequence>
<accession>A0A0L0G232</accession>
<dbReference type="RefSeq" id="XP_014157032.1">
    <property type="nucleotide sequence ID" value="XM_014301557.1"/>
</dbReference>
<organism evidence="1 2">
    <name type="scientific">Sphaeroforma arctica JP610</name>
    <dbReference type="NCBI Taxonomy" id="667725"/>
    <lineage>
        <taxon>Eukaryota</taxon>
        <taxon>Ichthyosporea</taxon>
        <taxon>Ichthyophonida</taxon>
        <taxon>Sphaeroforma</taxon>
    </lineage>
</organism>
<dbReference type="EMBL" id="KQ241861">
    <property type="protein sequence ID" value="KNC83130.1"/>
    <property type="molecule type" value="Genomic_DNA"/>
</dbReference>
<proteinExistence type="predicted"/>
<dbReference type="Proteomes" id="UP000054560">
    <property type="component" value="Unassembled WGS sequence"/>
</dbReference>
<dbReference type="GeneID" id="25905106"/>
<dbReference type="AlphaFoldDB" id="A0A0L0G232"/>
<name>A0A0L0G232_9EUKA</name>
<protein>
    <submittedName>
        <fullName evidence="1">Uncharacterized protein</fullName>
    </submittedName>
</protein>
<evidence type="ECO:0000313" key="1">
    <source>
        <dbReference type="EMBL" id="KNC83130.1"/>
    </source>
</evidence>
<gene>
    <name evidence="1" type="ORF">SARC_04602</name>
</gene>
<keyword evidence="2" id="KW-1185">Reference proteome</keyword>
<evidence type="ECO:0000313" key="2">
    <source>
        <dbReference type="Proteomes" id="UP000054560"/>
    </source>
</evidence>